<feature type="chain" id="PRO_5025476424" description="Non-compact myelin associated protein" evidence="3">
    <location>
        <begin position="16"/>
        <end position="276"/>
    </location>
</feature>
<dbReference type="GO" id="GO:0019911">
    <property type="term" value="F:structural constituent of myelin sheath"/>
    <property type="evidence" value="ECO:0007669"/>
    <property type="project" value="InterPro"/>
</dbReference>
<proteinExistence type="predicted"/>
<dbReference type="GO" id="GO:0032290">
    <property type="term" value="P:peripheral nervous system myelin formation"/>
    <property type="evidence" value="ECO:0007669"/>
    <property type="project" value="TreeGrafter"/>
</dbReference>
<keyword evidence="3" id="KW-0732">Signal</keyword>
<feature type="compositionally biased region" description="Gly residues" evidence="1">
    <location>
        <begin position="97"/>
        <end position="107"/>
    </location>
</feature>
<evidence type="ECO:0000313" key="4">
    <source>
        <dbReference type="Ensembl" id="ENSTGUP00000034873.1"/>
    </source>
</evidence>
<dbReference type="Proteomes" id="UP000007754">
    <property type="component" value="Chromosome 23"/>
</dbReference>
<dbReference type="AlphaFoldDB" id="A0A674HIR0"/>
<feature type="transmembrane region" description="Helical" evidence="2">
    <location>
        <begin position="204"/>
        <end position="225"/>
    </location>
</feature>
<evidence type="ECO:0000313" key="5">
    <source>
        <dbReference type="Proteomes" id="UP000007754"/>
    </source>
</evidence>
<keyword evidence="2" id="KW-1133">Transmembrane helix</keyword>
<sequence>GLLSSLILLIPLSSGQNHSFCLWAGCAWDPSPEEPGRPLGIEELQKLGCSQSLATLAVRRGRYPRLLHPPSRCPAGSGAPAAPHGPGEAAPGRAGRPRGGTCGGGAVPGLRPHGHRAPRGSSGAGPGRARQLRAGEGAGAPAGAAPQPRRADGAGSRCGSAGAPSPQHPPPLKMTTAMPLTNNTQLSVNVTTKSQEQNLYQSSGAIIAAIVVGVIIIFTVVLLILKTYNRRMRVRRELEPKASKLAVPPPVGHSSHSLAQQPSVTFIPVDIHLQSR</sequence>
<accession>A0A674HIR0</accession>
<evidence type="ECO:0000256" key="1">
    <source>
        <dbReference type="SAM" id="MobiDB-lite"/>
    </source>
</evidence>
<dbReference type="GO" id="GO:0005886">
    <property type="term" value="C:plasma membrane"/>
    <property type="evidence" value="ECO:0007669"/>
    <property type="project" value="InterPro"/>
</dbReference>
<reference evidence="4" key="2">
    <citation type="submission" date="2025-08" db="UniProtKB">
        <authorList>
            <consortium name="Ensembl"/>
        </authorList>
    </citation>
    <scope>IDENTIFICATION</scope>
</reference>
<feature type="compositionally biased region" description="Low complexity" evidence="1">
    <location>
        <begin position="139"/>
        <end position="148"/>
    </location>
</feature>
<dbReference type="InParanoid" id="A0A674HIR0"/>
<dbReference type="GO" id="GO:0031641">
    <property type="term" value="P:regulation of myelination"/>
    <property type="evidence" value="ECO:0007669"/>
    <property type="project" value="InterPro"/>
</dbReference>
<keyword evidence="2" id="KW-0812">Transmembrane</keyword>
<keyword evidence="5" id="KW-1185">Reference proteome</keyword>
<reference evidence="4" key="3">
    <citation type="submission" date="2025-09" db="UniProtKB">
        <authorList>
            <consortium name="Ensembl"/>
        </authorList>
    </citation>
    <scope>IDENTIFICATION</scope>
</reference>
<feature type="signal peptide" evidence="3">
    <location>
        <begin position="1"/>
        <end position="15"/>
    </location>
</feature>
<dbReference type="PANTHER" id="PTHR35974:SF1">
    <property type="entry name" value="NONCOMPACT MYELIN-ASSOCIATED PROTEIN"/>
    <property type="match status" value="1"/>
</dbReference>
<gene>
    <name evidence="4" type="primary">NCMAP</name>
</gene>
<dbReference type="Ensembl" id="ENSTGUT00000033781.1">
    <property type="protein sequence ID" value="ENSTGUP00000034873.1"/>
    <property type="gene ID" value="ENSTGUG00000022746.1"/>
</dbReference>
<dbReference type="PANTHER" id="PTHR35974">
    <property type="entry name" value="NONCOMPACT MYELIN-ASSOCIATED PROTEIN"/>
    <property type="match status" value="1"/>
</dbReference>
<keyword evidence="2" id="KW-0472">Membrane</keyword>
<dbReference type="CDD" id="cd12087">
    <property type="entry name" value="TM_EGFR-like"/>
    <property type="match status" value="1"/>
</dbReference>
<organism evidence="4 5">
    <name type="scientific">Taeniopygia guttata</name>
    <name type="common">Zebra finch</name>
    <name type="synonym">Poephila guttata</name>
    <dbReference type="NCBI Taxonomy" id="59729"/>
    <lineage>
        <taxon>Eukaryota</taxon>
        <taxon>Metazoa</taxon>
        <taxon>Chordata</taxon>
        <taxon>Craniata</taxon>
        <taxon>Vertebrata</taxon>
        <taxon>Euteleostomi</taxon>
        <taxon>Archelosauria</taxon>
        <taxon>Archosauria</taxon>
        <taxon>Dinosauria</taxon>
        <taxon>Saurischia</taxon>
        <taxon>Theropoda</taxon>
        <taxon>Coelurosauria</taxon>
        <taxon>Aves</taxon>
        <taxon>Neognathae</taxon>
        <taxon>Neoaves</taxon>
        <taxon>Telluraves</taxon>
        <taxon>Australaves</taxon>
        <taxon>Passeriformes</taxon>
        <taxon>Passeroidea</taxon>
        <taxon>Estrildidae</taxon>
        <taxon>Estrildinae</taxon>
        <taxon>Taeniopygia</taxon>
    </lineage>
</organism>
<dbReference type="GO" id="GO:0033270">
    <property type="term" value="C:paranode region of axon"/>
    <property type="evidence" value="ECO:0007669"/>
    <property type="project" value="InterPro"/>
</dbReference>
<dbReference type="GO" id="GO:0043220">
    <property type="term" value="C:Schmidt-Lanterman incisure"/>
    <property type="evidence" value="ECO:0007669"/>
    <property type="project" value="InterPro"/>
</dbReference>
<protein>
    <recommendedName>
        <fullName evidence="6">Non-compact myelin associated protein</fullName>
    </recommendedName>
</protein>
<evidence type="ECO:0000256" key="2">
    <source>
        <dbReference type="SAM" id="Phobius"/>
    </source>
</evidence>
<dbReference type="InterPro" id="IPR038940">
    <property type="entry name" value="NCMAP"/>
</dbReference>
<evidence type="ECO:0008006" key="6">
    <source>
        <dbReference type="Google" id="ProtNLM"/>
    </source>
</evidence>
<evidence type="ECO:0000256" key="3">
    <source>
        <dbReference type="SAM" id="SignalP"/>
    </source>
</evidence>
<dbReference type="GeneTree" id="ENSGT00390000004116"/>
<feature type="region of interest" description="Disordered" evidence="1">
    <location>
        <begin position="67"/>
        <end position="171"/>
    </location>
</feature>
<name>A0A674HIR0_TAEGU</name>
<feature type="compositionally biased region" description="Low complexity" evidence="1">
    <location>
        <begin position="69"/>
        <end position="94"/>
    </location>
</feature>
<reference evidence="4 5" key="1">
    <citation type="journal article" date="2010" name="Nature">
        <title>The genome of a songbird.</title>
        <authorList>
            <person name="Warren W.C."/>
            <person name="Clayton D.F."/>
            <person name="Ellegren H."/>
            <person name="Arnold A.P."/>
            <person name="Hillier L.W."/>
            <person name="Kunstner A."/>
            <person name="Searle S."/>
            <person name="White S."/>
            <person name="Vilella A.J."/>
            <person name="Fairley S."/>
            <person name="Heger A."/>
            <person name="Kong L."/>
            <person name="Ponting C.P."/>
            <person name="Jarvis E.D."/>
            <person name="Mello C.V."/>
            <person name="Minx P."/>
            <person name="Lovell P."/>
            <person name="Velho T.A."/>
            <person name="Ferris M."/>
            <person name="Balakrishnan C.N."/>
            <person name="Sinha S."/>
            <person name="Blatti C."/>
            <person name="London S.E."/>
            <person name="Li Y."/>
            <person name="Lin Y.C."/>
            <person name="George J."/>
            <person name="Sweedler J."/>
            <person name="Southey B."/>
            <person name="Gunaratne P."/>
            <person name="Watson M."/>
            <person name="Nam K."/>
            <person name="Backstrom N."/>
            <person name="Smeds L."/>
            <person name="Nabholz B."/>
            <person name="Itoh Y."/>
            <person name="Whitney O."/>
            <person name="Pfenning A.R."/>
            <person name="Howard J."/>
            <person name="Volker M."/>
            <person name="Skinner B.M."/>
            <person name="Griffin D.K."/>
            <person name="Ye L."/>
            <person name="McLaren W.M."/>
            <person name="Flicek P."/>
            <person name="Quesada V."/>
            <person name="Velasco G."/>
            <person name="Lopez-Otin C."/>
            <person name="Puente X.S."/>
            <person name="Olender T."/>
            <person name="Lancet D."/>
            <person name="Smit A.F."/>
            <person name="Hubley R."/>
            <person name="Konkel M.K."/>
            <person name="Walker J.A."/>
            <person name="Batzer M.A."/>
            <person name="Gu W."/>
            <person name="Pollock D.D."/>
            <person name="Chen L."/>
            <person name="Cheng Z."/>
            <person name="Eichler E.E."/>
            <person name="Stapley J."/>
            <person name="Slate J."/>
            <person name="Ekblom R."/>
            <person name="Birkhead T."/>
            <person name="Burke T."/>
            <person name="Burt D."/>
            <person name="Scharff C."/>
            <person name="Adam I."/>
            <person name="Richard H."/>
            <person name="Sultan M."/>
            <person name="Soldatov A."/>
            <person name="Lehrach H."/>
            <person name="Edwards S.V."/>
            <person name="Yang S.P."/>
            <person name="Li X."/>
            <person name="Graves T."/>
            <person name="Fulton L."/>
            <person name="Nelson J."/>
            <person name="Chinwalla A."/>
            <person name="Hou S."/>
            <person name="Mardis E.R."/>
            <person name="Wilson R.K."/>
        </authorList>
    </citation>
    <scope>NUCLEOTIDE SEQUENCE [LARGE SCALE GENOMIC DNA]</scope>
</reference>